<evidence type="ECO:0000313" key="3">
    <source>
        <dbReference type="Proteomes" id="UP000828390"/>
    </source>
</evidence>
<feature type="region of interest" description="Disordered" evidence="1">
    <location>
        <begin position="1"/>
        <end position="39"/>
    </location>
</feature>
<dbReference type="AlphaFoldDB" id="A0A9D4HDY2"/>
<feature type="compositionally biased region" description="Polar residues" evidence="1">
    <location>
        <begin position="27"/>
        <end position="39"/>
    </location>
</feature>
<organism evidence="2 3">
    <name type="scientific">Dreissena polymorpha</name>
    <name type="common">Zebra mussel</name>
    <name type="synonym">Mytilus polymorpha</name>
    <dbReference type="NCBI Taxonomy" id="45954"/>
    <lineage>
        <taxon>Eukaryota</taxon>
        <taxon>Metazoa</taxon>
        <taxon>Spiralia</taxon>
        <taxon>Lophotrochozoa</taxon>
        <taxon>Mollusca</taxon>
        <taxon>Bivalvia</taxon>
        <taxon>Autobranchia</taxon>
        <taxon>Heteroconchia</taxon>
        <taxon>Euheterodonta</taxon>
        <taxon>Imparidentia</taxon>
        <taxon>Neoheterodontei</taxon>
        <taxon>Myida</taxon>
        <taxon>Dreissenoidea</taxon>
        <taxon>Dreissenidae</taxon>
        <taxon>Dreissena</taxon>
    </lineage>
</organism>
<keyword evidence="3" id="KW-1185">Reference proteome</keyword>
<sequence>MRRRSMRRLNPDETPHDAARYEKTTHTRPPNGSLQTTQSYPASFRQFSNNMLDSDLSNCVALDDTQ</sequence>
<reference evidence="2" key="1">
    <citation type="journal article" date="2019" name="bioRxiv">
        <title>The Genome of the Zebra Mussel, Dreissena polymorpha: A Resource for Invasive Species Research.</title>
        <authorList>
            <person name="McCartney M.A."/>
            <person name="Auch B."/>
            <person name="Kono T."/>
            <person name="Mallez S."/>
            <person name="Zhang Y."/>
            <person name="Obille A."/>
            <person name="Becker A."/>
            <person name="Abrahante J.E."/>
            <person name="Garbe J."/>
            <person name="Badalamenti J.P."/>
            <person name="Herman A."/>
            <person name="Mangelson H."/>
            <person name="Liachko I."/>
            <person name="Sullivan S."/>
            <person name="Sone E.D."/>
            <person name="Koren S."/>
            <person name="Silverstein K.A.T."/>
            <person name="Beckman K.B."/>
            <person name="Gohl D.M."/>
        </authorList>
    </citation>
    <scope>NUCLEOTIDE SEQUENCE</scope>
    <source>
        <strain evidence="2">Duluth1</strain>
        <tissue evidence="2">Whole animal</tissue>
    </source>
</reference>
<evidence type="ECO:0000313" key="2">
    <source>
        <dbReference type="EMBL" id="KAH3829952.1"/>
    </source>
</evidence>
<protein>
    <submittedName>
        <fullName evidence="2">Uncharacterized protein</fullName>
    </submittedName>
</protein>
<comment type="caution">
    <text evidence="2">The sequence shown here is derived from an EMBL/GenBank/DDBJ whole genome shotgun (WGS) entry which is preliminary data.</text>
</comment>
<gene>
    <name evidence="2" type="ORF">DPMN_103184</name>
</gene>
<feature type="compositionally biased region" description="Basic and acidic residues" evidence="1">
    <location>
        <begin position="9"/>
        <end position="25"/>
    </location>
</feature>
<dbReference type="EMBL" id="JAIWYP010000004">
    <property type="protein sequence ID" value="KAH3829952.1"/>
    <property type="molecule type" value="Genomic_DNA"/>
</dbReference>
<accession>A0A9D4HDY2</accession>
<reference evidence="2" key="2">
    <citation type="submission" date="2020-11" db="EMBL/GenBank/DDBJ databases">
        <authorList>
            <person name="McCartney M.A."/>
            <person name="Auch B."/>
            <person name="Kono T."/>
            <person name="Mallez S."/>
            <person name="Becker A."/>
            <person name="Gohl D.M."/>
            <person name="Silverstein K.A.T."/>
            <person name="Koren S."/>
            <person name="Bechman K.B."/>
            <person name="Herman A."/>
            <person name="Abrahante J.E."/>
            <person name="Garbe J."/>
        </authorList>
    </citation>
    <scope>NUCLEOTIDE SEQUENCE</scope>
    <source>
        <strain evidence="2">Duluth1</strain>
        <tissue evidence="2">Whole animal</tissue>
    </source>
</reference>
<evidence type="ECO:0000256" key="1">
    <source>
        <dbReference type="SAM" id="MobiDB-lite"/>
    </source>
</evidence>
<proteinExistence type="predicted"/>
<dbReference type="Proteomes" id="UP000828390">
    <property type="component" value="Unassembled WGS sequence"/>
</dbReference>
<name>A0A9D4HDY2_DREPO</name>